<keyword evidence="1" id="KW-0732">Signal</keyword>
<reference evidence="3 4" key="1">
    <citation type="submission" date="2021-03" db="EMBL/GenBank/DDBJ databases">
        <authorList>
            <person name="Shang D.-D."/>
            <person name="Du Z.-J."/>
            <person name="Chen G.-J."/>
        </authorList>
    </citation>
    <scope>NUCLEOTIDE SEQUENCE [LARGE SCALE GENOMIC DNA]</scope>
    <source>
        <strain evidence="3 4">F1192</strain>
    </source>
</reference>
<feature type="signal peptide" evidence="1">
    <location>
        <begin position="1"/>
        <end position="19"/>
    </location>
</feature>
<sequence length="208" mass="21829">MLKKNLLSIAVVTAAMSLAACNDTETVTEPVVEPEVTTEVETEPMVEAEPMADAEPITDPDMDTEIVATQNITELAADNEDLSILVAALQAADLDQTLASEGQFTVFAPTNDAFAKLLDNLGITQDELLADKALLTDVLTYHVVPDTVVKAADIPYGTDIATVNGKSFMISEDNVITAANGGTANIAATDIMATNGVVHVIDAVLLPE</sequence>
<evidence type="ECO:0000313" key="4">
    <source>
        <dbReference type="Proteomes" id="UP000664554"/>
    </source>
</evidence>
<comment type="caution">
    <text evidence="3">The sequence shown here is derived from an EMBL/GenBank/DDBJ whole genome shotgun (WGS) entry which is preliminary data.</text>
</comment>
<dbReference type="SMART" id="SM00554">
    <property type="entry name" value="FAS1"/>
    <property type="match status" value="1"/>
</dbReference>
<dbReference type="PROSITE" id="PS51257">
    <property type="entry name" value="PROKAR_LIPOPROTEIN"/>
    <property type="match status" value="1"/>
</dbReference>
<organism evidence="3 4">
    <name type="scientific">Psychrobacter coccoides</name>
    <dbReference type="NCBI Taxonomy" id="2818440"/>
    <lineage>
        <taxon>Bacteria</taxon>
        <taxon>Pseudomonadati</taxon>
        <taxon>Pseudomonadota</taxon>
        <taxon>Gammaproteobacteria</taxon>
        <taxon>Moraxellales</taxon>
        <taxon>Moraxellaceae</taxon>
        <taxon>Psychrobacter</taxon>
    </lineage>
</organism>
<dbReference type="InterPro" id="IPR036378">
    <property type="entry name" value="FAS1_dom_sf"/>
</dbReference>
<evidence type="ECO:0000259" key="2">
    <source>
        <dbReference type="PROSITE" id="PS50213"/>
    </source>
</evidence>
<dbReference type="Gene3D" id="2.30.180.10">
    <property type="entry name" value="FAS1 domain"/>
    <property type="match status" value="1"/>
</dbReference>
<dbReference type="Pfam" id="PF02469">
    <property type="entry name" value="Fasciclin"/>
    <property type="match status" value="1"/>
</dbReference>
<protein>
    <submittedName>
        <fullName evidence="3">Fasciclin domain-containing protein</fullName>
    </submittedName>
</protein>
<evidence type="ECO:0000313" key="3">
    <source>
        <dbReference type="EMBL" id="MBO1532012.1"/>
    </source>
</evidence>
<evidence type="ECO:0000256" key="1">
    <source>
        <dbReference type="SAM" id="SignalP"/>
    </source>
</evidence>
<dbReference type="SUPFAM" id="SSF82153">
    <property type="entry name" value="FAS1 domain"/>
    <property type="match status" value="1"/>
</dbReference>
<feature type="domain" description="FAS1" evidence="2">
    <location>
        <begin position="69"/>
        <end position="205"/>
    </location>
</feature>
<gene>
    <name evidence="3" type="ORF">J3492_12465</name>
</gene>
<dbReference type="Proteomes" id="UP000664554">
    <property type="component" value="Unassembled WGS sequence"/>
</dbReference>
<keyword evidence="4" id="KW-1185">Reference proteome</keyword>
<feature type="chain" id="PRO_5045127636" evidence="1">
    <location>
        <begin position="20"/>
        <end position="208"/>
    </location>
</feature>
<name>A0ABS3NRG7_9GAMM</name>
<dbReference type="InterPro" id="IPR050904">
    <property type="entry name" value="Adhesion/Biosynth-related"/>
</dbReference>
<dbReference type="PANTHER" id="PTHR10900">
    <property type="entry name" value="PERIOSTIN-RELATED"/>
    <property type="match status" value="1"/>
</dbReference>
<dbReference type="InterPro" id="IPR000782">
    <property type="entry name" value="FAS1_domain"/>
</dbReference>
<dbReference type="RefSeq" id="WP_207992370.1">
    <property type="nucleotide sequence ID" value="NZ_JAGBKM010000033.1"/>
</dbReference>
<dbReference type="EMBL" id="JAGBKM010000033">
    <property type="protein sequence ID" value="MBO1532012.1"/>
    <property type="molecule type" value="Genomic_DNA"/>
</dbReference>
<accession>A0ABS3NRG7</accession>
<proteinExistence type="predicted"/>
<dbReference type="PANTHER" id="PTHR10900:SF77">
    <property type="entry name" value="FI19380P1"/>
    <property type="match status" value="1"/>
</dbReference>
<dbReference type="PROSITE" id="PS50213">
    <property type="entry name" value="FAS1"/>
    <property type="match status" value="1"/>
</dbReference>